<dbReference type="RefSeq" id="WP_146297711.1">
    <property type="nucleotide sequence ID" value="NZ_CP042301.2"/>
</dbReference>
<dbReference type="Pfam" id="PF18906">
    <property type="entry name" value="Phage_tube_2"/>
    <property type="match status" value="1"/>
</dbReference>
<sequence length="309" mass="32895">MSRRYWRKLALLAKIESVYGTDPTPTGADNAIQAVDAQFTPMEGGEEQRELLVPWLGHQGVILTGLHGRLEFSVEVAGAGAAGDAPPYGALLRACGLSETVTGGVDVEYAPVSTGFEAVSIYYNRDGVRHILLGARGTVSMQFPPNRIPRFRFNLIGLHGTVSDQALPAVTLSGFQKPVVVSKANTQFSLHAYAGPTENISIDLGNQVEPRLLVNYEAAEIVDRRATGQVVMEATNLATKNWDAIVKAHTDGALALTHGTVAGNIVAIAAPAVQIGRYGEGQSQNILNNTLPLMIKPQSGNDELTITVS</sequence>
<evidence type="ECO:0008006" key="3">
    <source>
        <dbReference type="Google" id="ProtNLM"/>
    </source>
</evidence>
<dbReference type="AlphaFoldDB" id="A0A5B8KU00"/>
<name>A0A5B8KU00_9HYPH</name>
<protein>
    <recommendedName>
        <fullName evidence="3">Phage tail protein</fullName>
    </recommendedName>
</protein>
<dbReference type="Proteomes" id="UP000321389">
    <property type="component" value="Chromosome"/>
</dbReference>
<accession>A0A5B8KU00</accession>
<dbReference type="KEGG" id="niy:FQ775_01010"/>
<organism evidence="1 2">
    <name type="scientific">Nitratireductor mangrovi</name>
    <dbReference type="NCBI Taxonomy" id="2599600"/>
    <lineage>
        <taxon>Bacteria</taxon>
        <taxon>Pseudomonadati</taxon>
        <taxon>Pseudomonadota</taxon>
        <taxon>Alphaproteobacteria</taxon>
        <taxon>Hyphomicrobiales</taxon>
        <taxon>Phyllobacteriaceae</taxon>
        <taxon>Nitratireductor</taxon>
    </lineage>
</organism>
<dbReference type="OrthoDB" id="7325655at2"/>
<keyword evidence="2" id="KW-1185">Reference proteome</keyword>
<reference evidence="1" key="1">
    <citation type="submission" date="2020-04" db="EMBL/GenBank/DDBJ databases">
        <title>Nitratireductor sp. nov. isolated from mangrove soil.</title>
        <authorList>
            <person name="Ye Y."/>
        </authorList>
    </citation>
    <scope>NUCLEOTIDE SEQUENCE</scope>
    <source>
        <strain evidence="1">SY7</strain>
    </source>
</reference>
<dbReference type="EMBL" id="CP042301">
    <property type="protein sequence ID" value="QDY99061.1"/>
    <property type="molecule type" value="Genomic_DNA"/>
</dbReference>
<dbReference type="InterPro" id="IPR044000">
    <property type="entry name" value="Phage_tube_2"/>
</dbReference>
<evidence type="ECO:0000313" key="2">
    <source>
        <dbReference type="Proteomes" id="UP000321389"/>
    </source>
</evidence>
<proteinExistence type="predicted"/>
<evidence type="ECO:0000313" key="1">
    <source>
        <dbReference type="EMBL" id="QDY99061.1"/>
    </source>
</evidence>
<gene>
    <name evidence="1" type="ORF">FQ775_01010</name>
</gene>